<evidence type="ECO:0000313" key="2">
    <source>
        <dbReference type="Proteomes" id="UP000287830"/>
    </source>
</evidence>
<reference evidence="1 2" key="1">
    <citation type="submission" date="2018-11" db="EMBL/GenBank/DDBJ databases">
        <title>Whole genome sequence of Streptomyces chrestomyceticus NBRC 13444(T).</title>
        <authorList>
            <person name="Komaki H."/>
            <person name="Tamura T."/>
        </authorList>
    </citation>
    <scope>NUCLEOTIDE SEQUENCE [LARGE SCALE GENOMIC DNA]</scope>
    <source>
        <strain evidence="1 2">NBRC 13444</strain>
    </source>
</reference>
<accession>A0A7U9KZZ0</accession>
<name>A0A7U9KZZ0_9ACTN</name>
<dbReference type="EMBL" id="BHZC01000001">
    <property type="protein sequence ID" value="GCD37041.1"/>
    <property type="molecule type" value="Genomic_DNA"/>
</dbReference>
<proteinExistence type="predicted"/>
<dbReference type="Proteomes" id="UP000287830">
    <property type="component" value="Unassembled WGS sequence"/>
</dbReference>
<evidence type="ECO:0000313" key="1">
    <source>
        <dbReference type="EMBL" id="GCD37041.1"/>
    </source>
</evidence>
<gene>
    <name evidence="1" type="ORF">OEIGOIKO_04823</name>
</gene>
<protein>
    <recommendedName>
        <fullName evidence="3">Dihydrofolate reductase</fullName>
    </recommendedName>
</protein>
<sequence length="40" mass="4381">MVAGAGIPVFDGELDPSVFDVTNRDSFVNGVTVTHFTRRR</sequence>
<comment type="caution">
    <text evidence="1">The sequence shown here is derived from an EMBL/GenBank/DDBJ whole genome shotgun (WGS) entry which is preliminary data.</text>
</comment>
<evidence type="ECO:0008006" key="3">
    <source>
        <dbReference type="Google" id="ProtNLM"/>
    </source>
</evidence>
<dbReference type="AlphaFoldDB" id="A0A7U9KZZ0"/>
<organism evidence="1 2">
    <name type="scientific">Streptomyces chrestomyceticus JCM 4735</name>
    <dbReference type="NCBI Taxonomy" id="1306181"/>
    <lineage>
        <taxon>Bacteria</taxon>
        <taxon>Bacillati</taxon>
        <taxon>Actinomycetota</taxon>
        <taxon>Actinomycetes</taxon>
        <taxon>Kitasatosporales</taxon>
        <taxon>Streptomycetaceae</taxon>
        <taxon>Streptomyces</taxon>
    </lineage>
</organism>